<evidence type="ECO:0000256" key="1">
    <source>
        <dbReference type="ARBA" id="ARBA00022679"/>
    </source>
</evidence>
<feature type="binding site" evidence="4">
    <location>
        <begin position="130"/>
        <end position="133"/>
    </location>
    <ligand>
        <name>AMP</name>
        <dbReference type="ChEBI" id="CHEBI:456215"/>
    </ligand>
</feature>
<dbReference type="EMBL" id="CP064791">
    <property type="protein sequence ID" value="QSG15161.1"/>
    <property type="molecule type" value="Genomic_DNA"/>
</dbReference>
<comment type="domain">
    <text evidence="4">Consists of three domains, a large central CORE domain and two small peripheral domains, NMPbind and LID, which undergo movements during catalysis. The LID domain closes over the site of phosphoryl transfer upon ATP binding. Assembling and dissambling the active center during each catalytic cycle provides an effective means to prevent ATP hydrolysis. Some bacteria have evolved a zinc-coordinating structure that stabilizes the LID domain.</text>
</comment>
<feature type="domain" description="Adenylate kinase active site lid" evidence="7">
    <location>
        <begin position="167"/>
        <end position="202"/>
    </location>
</feature>
<dbReference type="InterPro" id="IPR006259">
    <property type="entry name" value="Adenyl_kin_sub"/>
</dbReference>
<keyword evidence="1 4" id="KW-0808">Transferase</keyword>
<comment type="catalytic activity">
    <reaction evidence="4 6">
        <text>AMP + ATP = 2 ADP</text>
        <dbReference type="Rhea" id="RHEA:12973"/>
        <dbReference type="ChEBI" id="CHEBI:30616"/>
        <dbReference type="ChEBI" id="CHEBI:456215"/>
        <dbReference type="ChEBI" id="CHEBI:456216"/>
        <dbReference type="EC" id="2.7.4.3"/>
    </reaction>
</comment>
<feature type="binding site" evidence="4">
    <location>
        <position position="137"/>
    </location>
    <ligand>
        <name>AMP</name>
        <dbReference type="ChEBI" id="CHEBI:456215"/>
    </ligand>
</feature>
<evidence type="ECO:0000256" key="5">
    <source>
        <dbReference type="RuleBase" id="RU003330"/>
    </source>
</evidence>
<gene>
    <name evidence="4 8" type="primary">adk</name>
    <name evidence="8" type="ORF">HSEST_1635</name>
</gene>
<dbReference type="Gene3D" id="3.40.50.300">
    <property type="entry name" value="P-loop containing nucleotide triphosphate hydrolases"/>
    <property type="match status" value="1"/>
</dbReference>
<dbReference type="PROSITE" id="PS00113">
    <property type="entry name" value="ADENYLATE_KINASE"/>
    <property type="match status" value="1"/>
</dbReference>
<evidence type="ECO:0000256" key="2">
    <source>
        <dbReference type="ARBA" id="ARBA00022741"/>
    </source>
</evidence>
<feature type="binding site" evidence="4">
    <location>
        <position position="75"/>
    </location>
    <ligand>
        <name>AMP</name>
        <dbReference type="ChEBI" id="CHEBI:456215"/>
    </ligand>
</feature>
<keyword evidence="4" id="KW-0963">Cytoplasm</keyword>
<dbReference type="EC" id="2.7.4.3" evidence="4 6"/>
<dbReference type="GO" id="GO:0044209">
    <property type="term" value="P:AMP salvage"/>
    <property type="evidence" value="ECO:0007669"/>
    <property type="project" value="UniProtKB-UniRule"/>
</dbReference>
<dbReference type="HAMAP" id="MF_00235">
    <property type="entry name" value="Adenylate_kinase_Adk"/>
    <property type="match status" value="1"/>
</dbReference>
<protein>
    <recommendedName>
        <fullName evidence="4 6">Adenylate kinase</fullName>
        <shortName evidence="4">AK</shortName>
        <ecNumber evidence="4 6">2.7.4.3</ecNumber>
    </recommendedName>
    <alternativeName>
        <fullName evidence="4">ATP-AMP transphosphorylase</fullName>
    </alternativeName>
    <alternativeName>
        <fullName evidence="4">ATP:AMP phosphotransferase</fullName>
    </alternativeName>
    <alternativeName>
        <fullName evidence="4">Adenylate monophosphate kinase</fullName>
    </alternativeName>
</protein>
<dbReference type="FunFam" id="3.40.50.300:FF:000106">
    <property type="entry name" value="Adenylate kinase mitochondrial"/>
    <property type="match status" value="1"/>
</dbReference>
<dbReference type="GO" id="GO:0005737">
    <property type="term" value="C:cytoplasm"/>
    <property type="evidence" value="ECO:0007669"/>
    <property type="project" value="UniProtKB-SubCell"/>
</dbReference>
<dbReference type="SUPFAM" id="SSF52540">
    <property type="entry name" value="P-loop containing nucleoside triphosphate hydrolases"/>
    <property type="match status" value="1"/>
</dbReference>
<accession>A0A897NSF9</accession>
<dbReference type="NCBIfam" id="NF011103">
    <property type="entry name" value="PRK14530.1"/>
    <property type="match status" value="1"/>
</dbReference>
<keyword evidence="3 4" id="KW-0418">Kinase</keyword>
<keyword evidence="4" id="KW-0862">Zinc</keyword>
<dbReference type="UniPathway" id="UPA00588">
    <property type="reaction ID" value="UER00649"/>
</dbReference>
<comment type="pathway">
    <text evidence="4">Purine metabolism; AMP biosynthesis via salvage pathway; AMP from ADP: step 1/1.</text>
</comment>
<evidence type="ECO:0000256" key="4">
    <source>
        <dbReference type="HAMAP-Rule" id="MF_00235"/>
    </source>
</evidence>
<feature type="binding site" evidence="4">
    <location>
        <position position="239"/>
    </location>
    <ligand>
        <name>ATP</name>
        <dbReference type="ChEBI" id="CHEBI:30616"/>
    </ligand>
</feature>
<feature type="binding site" evidence="4">
    <location>
        <begin position="105"/>
        <end position="107"/>
    </location>
    <ligand>
        <name>AMP</name>
        <dbReference type="ChEBI" id="CHEBI:456215"/>
    </ligand>
</feature>
<dbReference type="Pfam" id="PF05191">
    <property type="entry name" value="ADK_lid"/>
    <property type="match status" value="1"/>
</dbReference>
<feature type="binding site" evidence="4">
    <location>
        <position position="80"/>
    </location>
    <ligand>
        <name>AMP</name>
        <dbReference type="ChEBI" id="CHEBI:456215"/>
    </ligand>
</feature>
<dbReference type="GO" id="GO:0004017">
    <property type="term" value="F:AMP kinase activity"/>
    <property type="evidence" value="ECO:0007669"/>
    <property type="project" value="UniProtKB-UniRule"/>
</dbReference>
<dbReference type="PRINTS" id="PR00094">
    <property type="entry name" value="ADENYLTKNASE"/>
</dbReference>
<feature type="binding site" evidence="4">
    <location>
        <position position="211"/>
    </location>
    <ligand>
        <name>AMP</name>
        <dbReference type="ChEBI" id="CHEBI:456215"/>
    </ligand>
</feature>
<feature type="binding site" evidence="4">
    <location>
        <position position="170"/>
    </location>
    <ligand>
        <name>Zn(2+)</name>
        <dbReference type="ChEBI" id="CHEBI:29105"/>
        <note>structural</note>
    </ligand>
</feature>
<organism evidence="8 9">
    <name type="scientific">Halapricum desulfuricans</name>
    <dbReference type="NCBI Taxonomy" id="2841257"/>
    <lineage>
        <taxon>Archaea</taxon>
        <taxon>Methanobacteriati</taxon>
        <taxon>Methanobacteriota</taxon>
        <taxon>Stenosarchaea group</taxon>
        <taxon>Halobacteria</taxon>
        <taxon>Halobacteriales</taxon>
        <taxon>Haloarculaceae</taxon>
        <taxon>Halapricum</taxon>
    </lineage>
</organism>
<comment type="caution">
    <text evidence="4">Lacks conserved residue(s) required for the propagation of feature annotation.</text>
</comment>
<evidence type="ECO:0000259" key="7">
    <source>
        <dbReference type="Pfam" id="PF05191"/>
    </source>
</evidence>
<evidence type="ECO:0000313" key="8">
    <source>
        <dbReference type="EMBL" id="QSG15161.1"/>
    </source>
</evidence>
<dbReference type="CDD" id="cd01428">
    <property type="entry name" value="ADK"/>
    <property type="match status" value="1"/>
</dbReference>
<dbReference type="InterPro" id="IPR033690">
    <property type="entry name" value="Adenylat_kinase_CS"/>
</dbReference>
<dbReference type="InterPro" id="IPR000850">
    <property type="entry name" value="Adenylat/UMP-CMP_kin"/>
</dbReference>
<keyword evidence="4" id="KW-0545">Nucleotide biosynthesis</keyword>
<dbReference type="GO" id="GO:0005524">
    <property type="term" value="F:ATP binding"/>
    <property type="evidence" value="ECO:0007669"/>
    <property type="project" value="UniProtKB-UniRule"/>
</dbReference>
<feature type="binding site" evidence="4">
    <location>
        <position position="200"/>
    </location>
    <ligand>
        <name>AMP</name>
        <dbReference type="ChEBI" id="CHEBI:456215"/>
    </ligand>
</feature>
<dbReference type="Pfam" id="PF00406">
    <property type="entry name" value="ADK"/>
    <property type="match status" value="1"/>
</dbReference>
<keyword evidence="9" id="KW-1185">Reference proteome</keyword>
<keyword evidence="4 6" id="KW-0067">ATP-binding</keyword>
<evidence type="ECO:0000256" key="3">
    <source>
        <dbReference type="ARBA" id="ARBA00022777"/>
    </source>
</evidence>
<dbReference type="NCBIfam" id="TIGR01351">
    <property type="entry name" value="adk"/>
    <property type="match status" value="1"/>
</dbReference>
<feature type="region of interest" description="LID" evidence="4">
    <location>
        <begin position="166"/>
        <end position="203"/>
    </location>
</feature>
<feature type="binding site" evidence="4">
    <location>
        <position position="173"/>
    </location>
    <ligand>
        <name>Zn(2+)</name>
        <dbReference type="ChEBI" id="CHEBI:29105"/>
        <note>structural</note>
    </ligand>
</feature>
<comment type="similarity">
    <text evidence="4 5">Belongs to the adenylate kinase family.</text>
</comment>
<evidence type="ECO:0000256" key="6">
    <source>
        <dbReference type="RuleBase" id="RU003331"/>
    </source>
</evidence>
<reference evidence="8 9" key="1">
    <citation type="submission" date="2020-11" db="EMBL/GenBank/DDBJ databases">
        <title>Carbohydrate-dependent, anaerobic sulfur respiration: A novel catabolism in halophilic archaea.</title>
        <authorList>
            <person name="Sorokin D.Y."/>
            <person name="Messina E."/>
            <person name="Smedile F."/>
            <person name="La Cono V."/>
            <person name="Hallsworth J.E."/>
            <person name="Yakimov M.M."/>
        </authorList>
    </citation>
    <scope>NUCLEOTIDE SEQUENCE [LARGE SCALE GENOMIC DNA]</scope>
    <source>
        <strain evidence="8 9">HSR-Est</strain>
    </source>
</reference>
<dbReference type="InterPro" id="IPR007862">
    <property type="entry name" value="Adenylate_kinase_lid-dom"/>
</dbReference>
<proteinExistence type="inferred from homology"/>
<dbReference type="InterPro" id="IPR027417">
    <property type="entry name" value="P-loop_NTPase"/>
</dbReference>
<comment type="subcellular location">
    <subcellularLocation>
        <location evidence="4 6">Cytoplasm</location>
    </subcellularLocation>
</comment>
<sequence>MPAVALLALFVIQLFRHRSIVVVGRRDSLDNHLYAGPKAAGMSNPRILLLGPPGAGKGTQSSNIVEAFGVEHVTTGDALRSNKEMDISDMDTKYDTPGEYMDRGELVPDAVVNAIVEEALTTADGFVLDGYPRNLEQAEELEGMTDLDAILSLSVGEEELVDRLTGRRVCDDCGTNYHVEFNQPEADGVCDECGGELVQREDDTEESVRNRLEVFEDNTAPVIDHYRDHEGFVEIDGEGTPDEVWTELKAAIERKA</sequence>
<name>A0A897NSF9_9EURY</name>
<feature type="binding site" evidence="4">
    <location>
        <position position="193"/>
    </location>
    <ligand>
        <name>Zn(2+)</name>
        <dbReference type="ChEBI" id="CHEBI:29105"/>
        <note>structural</note>
    </ligand>
</feature>
<comment type="function">
    <text evidence="4">Catalyzes the reversible transfer of the terminal phosphate group between ATP and AMP. Plays an important role in cellular energy homeostasis and in adenine nucleotide metabolism.</text>
</comment>
<dbReference type="GO" id="GO:0008270">
    <property type="term" value="F:zinc ion binding"/>
    <property type="evidence" value="ECO:0007669"/>
    <property type="project" value="UniProtKB-UniRule"/>
</dbReference>
<dbReference type="AlphaFoldDB" id="A0A897NSF9"/>
<keyword evidence="2 4" id="KW-0547">Nucleotide-binding</keyword>
<feature type="binding site" evidence="4">
    <location>
        <begin position="54"/>
        <end position="59"/>
    </location>
    <ligand>
        <name>ATP</name>
        <dbReference type="ChEBI" id="CHEBI:30616"/>
    </ligand>
</feature>
<comment type="subunit">
    <text evidence="4 6">Monomer.</text>
</comment>
<evidence type="ECO:0000313" key="9">
    <source>
        <dbReference type="Proteomes" id="UP000663292"/>
    </source>
</evidence>
<keyword evidence="4" id="KW-0479">Metal-binding</keyword>
<feature type="binding site" evidence="4">
    <location>
        <position position="167"/>
    </location>
    <ligand>
        <name>ATP</name>
        <dbReference type="ChEBI" id="CHEBI:30616"/>
    </ligand>
</feature>
<dbReference type="PANTHER" id="PTHR23359">
    <property type="entry name" value="NUCLEOTIDE KINASE"/>
    <property type="match status" value="1"/>
</dbReference>
<dbReference type="Proteomes" id="UP000663292">
    <property type="component" value="Chromosome"/>
</dbReference>
<feature type="binding site" evidence="4">
    <location>
        <position position="190"/>
    </location>
    <ligand>
        <name>Zn(2+)</name>
        <dbReference type="ChEBI" id="CHEBI:29105"/>
        <note>structural</note>
    </ligand>
</feature>